<gene>
    <name evidence="9" type="ORF">MC378_06750</name>
</gene>
<dbReference type="EMBL" id="JAKQYM010000004">
    <property type="protein sequence ID" value="MCI2228862.1"/>
    <property type="molecule type" value="Genomic_DNA"/>
</dbReference>
<protein>
    <submittedName>
        <fullName evidence="9">MFS transporter</fullName>
    </submittedName>
</protein>
<evidence type="ECO:0000256" key="5">
    <source>
        <dbReference type="ARBA" id="ARBA00022989"/>
    </source>
</evidence>
<evidence type="ECO:0000256" key="2">
    <source>
        <dbReference type="ARBA" id="ARBA00022448"/>
    </source>
</evidence>
<evidence type="ECO:0000256" key="1">
    <source>
        <dbReference type="ARBA" id="ARBA00004651"/>
    </source>
</evidence>
<feature type="transmembrane region" description="Helical" evidence="7">
    <location>
        <begin position="12"/>
        <end position="33"/>
    </location>
</feature>
<evidence type="ECO:0000313" key="9">
    <source>
        <dbReference type="EMBL" id="MCI2228862.1"/>
    </source>
</evidence>
<dbReference type="InterPro" id="IPR036259">
    <property type="entry name" value="MFS_trans_sf"/>
</dbReference>
<comment type="caution">
    <text evidence="9">The sequence shown here is derived from an EMBL/GenBank/DDBJ whole genome shotgun (WGS) entry which is preliminary data.</text>
</comment>
<name>A0A9X1VPQ3_9FLAO</name>
<evidence type="ECO:0000313" key="10">
    <source>
        <dbReference type="Proteomes" id="UP001139369"/>
    </source>
</evidence>
<evidence type="ECO:0000256" key="4">
    <source>
        <dbReference type="ARBA" id="ARBA00022692"/>
    </source>
</evidence>
<dbReference type="InterPro" id="IPR020846">
    <property type="entry name" value="MFS_dom"/>
</dbReference>
<feature type="domain" description="Major facilitator superfamily (MFS) profile" evidence="8">
    <location>
        <begin position="1"/>
        <end position="165"/>
    </location>
</feature>
<evidence type="ECO:0000256" key="3">
    <source>
        <dbReference type="ARBA" id="ARBA00022475"/>
    </source>
</evidence>
<keyword evidence="2" id="KW-0813">Transport</keyword>
<evidence type="ECO:0000256" key="6">
    <source>
        <dbReference type="ARBA" id="ARBA00023136"/>
    </source>
</evidence>
<dbReference type="PANTHER" id="PTHR23517">
    <property type="entry name" value="RESISTANCE PROTEIN MDTM, PUTATIVE-RELATED-RELATED"/>
    <property type="match status" value="1"/>
</dbReference>
<feature type="transmembrane region" description="Helical" evidence="7">
    <location>
        <begin position="140"/>
        <end position="161"/>
    </location>
</feature>
<keyword evidence="3" id="KW-1003">Cell membrane</keyword>
<keyword evidence="10" id="KW-1185">Reference proteome</keyword>
<feature type="transmembrane region" description="Helical" evidence="7">
    <location>
        <begin position="115"/>
        <end position="134"/>
    </location>
</feature>
<feature type="transmembrane region" description="Helical" evidence="7">
    <location>
        <begin position="71"/>
        <end position="94"/>
    </location>
</feature>
<dbReference type="Pfam" id="PF07690">
    <property type="entry name" value="MFS_1"/>
    <property type="match status" value="1"/>
</dbReference>
<dbReference type="AlphaFoldDB" id="A0A9X1VPQ3"/>
<organism evidence="9 10">
    <name type="scientific">Polaribacter marinus</name>
    <dbReference type="NCBI Taxonomy" id="2916838"/>
    <lineage>
        <taxon>Bacteria</taxon>
        <taxon>Pseudomonadati</taxon>
        <taxon>Bacteroidota</taxon>
        <taxon>Flavobacteriia</taxon>
        <taxon>Flavobacteriales</taxon>
        <taxon>Flavobacteriaceae</taxon>
    </lineage>
</organism>
<comment type="subcellular location">
    <subcellularLocation>
        <location evidence="1">Cell membrane</location>
        <topology evidence="1">Multi-pass membrane protein</topology>
    </subcellularLocation>
</comment>
<dbReference type="Gene3D" id="1.20.1250.20">
    <property type="entry name" value="MFS general substrate transporter like domains"/>
    <property type="match status" value="1"/>
</dbReference>
<sequence length="165" mass="18101">MPVQLPFLLKTFTGVSANLVGVAIGTMMISLAISAILSKKIRQQLSFLSMYILGFMLMALGYLIIGFSSSYFMAIVGVIVVGFGIGSLIPNANLWIMTLVPPKQRGKYIGKLTRFNFLGMFMSPIAIQPIQNALGLQHSFIAVSGILILLSIIYFIITNFWSKTQ</sequence>
<dbReference type="InterPro" id="IPR011701">
    <property type="entry name" value="MFS"/>
</dbReference>
<evidence type="ECO:0000256" key="7">
    <source>
        <dbReference type="SAM" id="Phobius"/>
    </source>
</evidence>
<dbReference type="SUPFAM" id="SSF103473">
    <property type="entry name" value="MFS general substrate transporter"/>
    <property type="match status" value="1"/>
</dbReference>
<dbReference type="PANTHER" id="PTHR23517:SF3">
    <property type="entry name" value="INTEGRAL MEMBRANE TRANSPORT PROTEIN"/>
    <property type="match status" value="1"/>
</dbReference>
<evidence type="ECO:0000259" key="8">
    <source>
        <dbReference type="PROSITE" id="PS50850"/>
    </source>
</evidence>
<dbReference type="GO" id="GO:0022857">
    <property type="term" value="F:transmembrane transporter activity"/>
    <property type="evidence" value="ECO:0007669"/>
    <property type="project" value="InterPro"/>
</dbReference>
<dbReference type="GO" id="GO:0005886">
    <property type="term" value="C:plasma membrane"/>
    <property type="evidence" value="ECO:0007669"/>
    <property type="project" value="UniProtKB-SubCell"/>
</dbReference>
<reference evidence="9" key="1">
    <citation type="submission" date="2022-02" db="EMBL/GenBank/DDBJ databases">
        <title>Polaribacter sp. MSW13, isolated from seawater.</title>
        <authorList>
            <person name="Kristyanto S."/>
            <person name="Jung J."/>
            <person name="Jeon C.O."/>
        </authorList>
    </citation>
    <scope>NUCLEOTIDE SEQUENCE</scope>
    <source>
        <strain evidence="9">MSW13</strain>
    </source>
</reference>
<keyword evidence="6 7" id="KW-0472">Membrane</keyword>
<feature type="transmembrane region" description="Helical" evidence="7">
    <location>
        <begin position="45"/>
        <end position="65"/>
    </location>
</feature>
<accession>A0A9X1VPQ3</accession>
<proteinExistence type="predicted"/>
<keyword evidence="5 7" id="KW-1133">Transmembrane helix</keyword>
<dbReference type="InterPro" id="IPR050171">
    <property type="entry name" value="MFS_Transporters"/>
</dbReference>
<dbReference type="PROSITE" id="PS50850">
    <property type="entry name" value="MFS"/>
    <property type="match status" value="1"/>
</dbReference>
<keyword evidence="4 7" id="KW-0812">Transmembrane</keyword>
<dbReference type="Proteomes" id="UP001139369">
    <property type="component" value="Unassembled WGS sequence"/>
</dbReference>